<feature type="transmembrane region" description="Helical" evidence="7">
    <location>
        <begin position="404"/>
        <end position="425"/>
    </location>
</feature>
<feature type="transmembrane region" description="Helical" evidence="7">
    <location>
        <begin position="279"/>
        <end position="303"/>
    </location>
</feature>
<feature type="domain" description="DUF4010" evidence="9">
    <location>
        <begin position="226"/>
        <end position="428"/>
    </location>
</feature>
<keyword evidence="3 7" id="KW-0812">Transmembrane</keyword>
<evidence type="ECO:0000256" key="4">
    <source>
        <dbReference type="ARBA" id="ARBA00022989"/>
    </source>
</evidence>
<evidence type="ECO:0000256" key="7">
    <source>
        <dbReference type="SAM" id="Phobius"/>
    </source>
</evidence>
<dbReference type="Proteomes" id="UP000011559">
    <property type="component" value="Unassembled WGS sequence"/>
</dbReference>
<dbReference type="InterPro" id="IPR025105">
    <property type="entry name" value="DUF4010"/>
</dbReference>
<feature type="transmembrane region" description="Helical" evidence="7">
    <location>
        <begin position="188"/>
        <end position="205"/>
    </location>
</feature>
<evidence type="ECO:0000256" key="3">
    <source>
        <dbReference type="ARBA" id="ARBA00022692"/>
    </source>
</evidence>
<comment type="caution">
    <text evidence="10">The sequence shown here is derived from an EMBL/GenBank/DDBJ whole genome shotgun (WGS) entry which is preliminary data.</text>
</comment>
<dbReference type="AlphaFoldDB" id="M0G3L3"/>
<evidence type="ECO:0000259" key="9">
    <source>
        <dbReference type="Pfam" id="PF13194"/>
    </source>
</evidence>
<proteinExistence type="predicted"/>
<feature type="compositionally biased region" description="Acidic residues" evidence="6">
    <location>
        <begin position="98"/>
        <end position="113"/>
    </location>
</feature>
<feature type="domain" description="MgtC/SapB/SrpB/YhiD N-terminal" evidence="8">
    <location>
        <begin position="17"/>
        <end position="60"/>
    </location>
</feature>
<evidence type="ECO:0000256" key="6">
    <source>
        <dbReference type="SAM" id="MobiDB-lite"/>
    </source>
</evidence>
<evidence type="ECO:0000256" key="2">
    <source>
        <dbReference type="ARBA" id="ARBA00022475"/>
    </source>
</evidence>
<dbReference type="PANTHER" id="PTHR39084">
    <property type="entry name" value="MEMBRANE PROTEIN-RELATED"/>
    <property type="match status" value="1"/>
</dbReference>
<dbReference type="PRINTS" id="PR01837">
    <property type="entry name" value="MGTCSAPBPROT"/>
</dbReference>
<evidence type="ECO:0000259" key="8">
    <source>
        <dbReference type="Pfam" id="PF02308"/>
    </source>
</evidence>
<keyword evidence="4 7" id="KW-1133">Transmembrane helix</keyword>
<feature type="compositionally biased region" description="Basic and acidic residues" evidence="6">
    <location>
        <begin position="87"/>
        <end position="97"/>
    </location>
</feature>
<feature type="region of interest" description="Disordered" evidence="6">
    <location>
        <begin position="87"/>
        <end position="115"/>
    </location>
</feature>
<evidence type="ECO:0000313" key="10">
    <source>
        <dbReference type="EMBL" id="ELZ66775.1"/>
    </source>
</evidence>
<feature type="transmembrane region" description="Helical" evidence="7">
    <location>
        <begin position="372"/>
        <end position="398"/>
    </location>
</feature>
<accession>M0G3L3</accession>
<feature type="transmembrane region" description="Helical" evidence="7">
    <location>
        <begin position="220"/>
        <end position="239"/>
    </location>
</feature>
<feature type="transmembrane region" description="Helical" evidence="7">
    <location>
        <begin position="437"/>
        <end position="457"/>
    </location>
</feature>
<keyword evidence="5 7" id="KW-0472">Membrane</keyword>
<reference evidence="10 11" key="1">
    <citation type="journal article" date="2014" name="PLoS Genet.">
        <title>Phylogenetically driven sequencing of extremely halophilic archaea reveals strategies for static and dynamic osmo-response.</title>
        <authorList>
            <person name="Becker E.A."/>
            <person name="Seitzer P.M."/>
            <person name="Tritt A."/>
            <person name="Larsen D."/>
            <person name="Krusor M."/>
            <person name="Yao A.I."/>
            <person name="Wu D."/>
            <person name="Madern D."/>
            <person name="Eisen J.A."/>
            <person name="Darling A.E."/>
            <person name="Facciotti M.T."/>
        </authorList>
    </citation>
    <scope>NUCLEOTIDE SEQUENCE [LARGE SCALE GENOMIC DNA]</scope>
    <source>
        <strain evidence="11">DSM 18310 / JCM 13924 / TL6</strain>
    </source>
</reference>
<comment type="subcellular location">
    <subcellularLocation>
        <location evidence="1">Cell membrane</location>
        <topology evidence="1">Multi-pass membrane protein</topology>
    </subcellularLocation>
</comment>
<dbReference type="GO" id="GO:0005886">
    <property type="term" value="C:plasma membrane"/>
    <property type="evidence" value="ECO:0007669"/>
    <property type="project" value="UniProtKB-SubCell"/>
</dbReference>
<dbReference type="Pfam" id="PF02308">
    <property type="entry name" value="MgtC"/>
    <property type="match status" value="1"/>
</dbReference>
<organism evidence="10 11">
    <name type="scientific">Haloferax prahovense (strain DSM 18310 / JCM 13924 / TL6)</name>
    <dbReference type="NCBI Taxonomy" id="1227461"/>
    <lineage>
        <taxon>Archaea</taxon>
        <taxon>Methanobacteriati</taxon>
        <taxon>Methanobacteriota</taxon>
        <taxon>Stenosarchaea group</taxon>
        <taxon>Halobacteria</taxon>
        <taxon>Halobacteriales</taxon>
        <taxon>Haloferacaceae</taxon>
        <taxon>Haloferax</taxon>
    </lineage>
</organism>
<gene>
    <name evidence="10" type="ORF">C457_12089</name>
</gene>
<evidence type="ECO:0000256" key="1">
    <source>
        <dbReference type="ARBA" id="ARBA00004651"/>
    </source>
</evidence>
<dbReference type="PANTHER" id="PTHR39084:SF1">
    <property type="entry name" value="DUF4010 DOMAIN-CONTAINING PROTEIN"/>
    <property type="match status" value="1"/>
</dbReference>
<keyword evidence="2" id="KW-1003">Cell membrane</keyword>
<feature type="transmembrane region" description="Helical" evidence="7">
    <location>
        <begin position="142"/>
        <end position="172"/>
    </location>
</feature>
<dbReference type="InterPro" id="IPR049177">
    <property type="entry name" value="MgtC_SapB_SrpB_YhiD_N"/>
</dbReference>
<keyword evidence="11" id="KW-1185">Reference proteome</keyword>
<sequence>MMLEEFVSQVDPVVVRLFVAAALGMFLGLERERSKKSAGVRTFTLTSLLGGVAVAVGSDILLAVGGLLVVVQAVLLGSRGLVEHQLDARDTDSHDDPQPDSDADFDVDSDSDSGEARLDDARAARLDDLGVSLSLTTSTSLLVAYAVGAAVVSGFVIEGVVVALTSSLLLVLRRELHGFARRLTTDEARSAVEFAIIAFVVYPLLPEGRIGPWDAVSPRTVWLLVVAVSAIGFVNYVIIRRYGERGIAITGFFGGLVNSTAVIGEIAGRTSRNPSIRPLAAGAILMADAAMALRNLSLVVVFVPELAVQVGVPLGLVALVGVGYALHSREWGVDLDVAFESPFSLESALRFGVFFLLVLLASAAAQEYFGATGFVVTSFLGGLVSSGSVVTTAVTLYGGGNIDGTTAVVGVLAGTAASIAVKVALAASVDRELLGPVARRSALLVAAGVAGVAIVVFRP</sequence>
<feature type="transmembrane region" description="Helical" evidence="7">
    <location>
        <begin position="347"/>
        <end position="365"/>
    </location>
</feature>
<evidence type="ECO:0000256" key="5">
    <source>
        <dbReference type="ARBA" id="ARBA00023136"/>
    </source>
</evidence>
<feature type="transmembrane region" description="Helical" evidence="7">
    <location>
        <begin position="310"/>
        <end position="327"/>
    </location>
</feature>
<protein>
    <submittedName>
        <fullName evidence="10">Magnesium transporter accessory protein</fullName>
    </submittedName>
</protein>
<feature type="transmembrane region" description="Helical" evidence="7">
    <location>
        <begin position="48"/>
        <end position="75"/>
    </location>
</feature>
<dbReference type="EMBL" id="AOLG01000047">
    <property type="protein sequence ID" value="ELZ66775.1"/>
    <property type="molecule type" value="Genomic_DNA"/>
</dbReference>
<dbReference type="PATRIC" id="fig|1227461.3.peg.2354"/>
<evidence type="ECO:0000313" key="11">
    <source>
        <dbReference type="Proteomes" id="UP000011559"/>
    </source>
</evidence>
<name>M0G3L3_HALPT</name>
<dbReference type="Pfam" id="PF13194">
    <property type="entry name" value="DUF4010"/>
    <property type="match status" value="1"/>
</dbReference>
<dbReference type="InterPro" id="IPR003416">
    <property type="entry name" value="MgtC/SapB/SrpB/YhiD_fam"/>
</dbReference>
<feature type="transmembrane region" description="Helical" evidence="7">
    <location>
        <begin position="6"/>
        <end position="27"/>
    </location>
</feature>
<feature type="transmembrane region" description="Helical" evidence="7">
    <location>
        <begin position="246"/>
        <end position="267"/>
    </location>
</feature>